<dbReference type="GO" id="GO:0005524">
    <property type="term" value="F:ATP binding"/>
    <property type="evidence" value="ECO:0007669"/>
    <property type="project" value="UniProtKB-UniRule"/>
</dbReference>
<accession>A0A8S1J789</accession>
<dbReference type="PANTHER" id="PTHR47634:SF9">
    <property type="entry name" value="PROTEIN KINASE DOMAIN-CONTAINING PROTEIN-RELATED"/>
    <property type="match status" value="1"/>
</dbReference>
<feature type="compositionally biased region" description="Basic residues" evidence="10">
    <location>
        <begin position="540"/>
        <end position="551"/>
    </location>
</feature>
<dbReference type="Pfam" id="PF00069">
    <property type="entry name" value="Pkinase"/>
    <property type="match status" value="2"/>
</dbReference>
<feature type="region of interest" description="Disordered" evidence="10">
    <location>
        <begin position="1"/>
        <end position="76"/>
    </location>
</feature>
<sequence>MKRGGSGRGSNARRGPKGARHGKVQKNGGKGSVPKHVHSEHTRHETSAYQAPESAVEESDSDNEGSSGYRKGGYHPVRIGERFKDGRYTVQRKLGWGHFSTVWLVHDAVTGGQVALKVQKSASQYSEAARDEIDLLMQIRDGDPDVESCCCRLLDWFEHQGPNGRHVCMVFEVLGDNLLKLIKHYDYKGIPLPVVRNVTRQVLIGLDYLKRQCRIIHTDLKPENVMLSEPLSMRRHVPAPAMDLALKAHLARQGGGQQLTKSQKKRMKRKLKKAAEKLALSQCPDGSGVKMETALPEPSHSNDLPQPSGTAEGHDESCSTAGVGIRSADEMASCGTSSKLTVDMRNLPLTAEELETVSCKIVDFGNACWTHKHFTSDIQTRQYRCPEVLLGAKYCTPADMWSLACMVFELVTGDFLFDPHSGENYSRDEDHLALFIELLGKPPRRISLSGKYARDFFNRNGDLRNIKHLKYWPLDRVLLEKYRMPLEEALGLTDFLLPMLRYDPKERATPREMLGHPWLRGELPYVDEESPRGSQWRQPGRSKKYASRSRSRSWSSADSERWSSRSRSASRSPDRARATKSAGQSLQAHCETRSAFRGSQEMFADSQGRQRSAWQAAAVAGSAPCNPSMGHAPDWIMAGKDKGAAAPCTDSECLGQSRDGGLGKDWHSGCNSHRALVSLTESLDSVDLKGASFGSKQGTELGFSGAAEGTQGLDRMLSSLESYDGGQYGSGARTLGSKSESLQRGGFAEKLLVCE</sequence>
<feature type="compositionally biased region" description="Polar residues" evidence="10">
    <location>
        <begin position="299"/>
        <end position="309"/>
    </location>
</feature>
<dbReference type="FunFam" id="1.10.510.10:FF:000339">
    <property type="entry name" value="Serine/threonine-protein kinase SRPK-like protein"/>
    <property type="match status" value="1"/>
</dbReference>
<dbReference type="GO" id="GO:0004674">
    <property type="term" value="F:protein serine/threonine kinase activity"/>
    <property type="evidence" value="ECO:0007669"/>
    <property type="project" value="UniProtKB-KW"/>
</dbReference>
<dbReference type="SUPFAM" id="SSF56112">
    <property type="entry name" value="Protein kinase-like (PK-like)"/>
    <property type="match status" value="1"/>
</dbReference>
<dbReference type="Gene3D" id="3.30.200.20">
    <property type="entry name" value="Phosphorylase Kinase, domain 1"/>
    <property type="match status" value="1"/>
</dbReference>
<evidence type="ECO:0000256" key="6">
    <source>
        <dbReference type="ARBA" id="ARBA00022840"/>
    </source>
</evidence>
<dbReference type="InterPro" id="IPR051334">
    <property type="entry name" value="SRPK"/>
</dbReference>
<dbReference type="PROSITE" id="PS00107">
    <property type="entry name" value="PROTEIN_KINASE_ATP"/>
    <property type="match status" value="1"/>
</dbReference>
<feature type="compositionally biased region" description="Basic residues" evidence="10">
    <location>
        <begin position="14"/>
        <end position="24"/>
    </location>
</feature>
<protein>
    <recommendedName>
        <fullName evidence="1">non-specific serine/threonine protein kinase</fullName>
        <ecNumber evidence="1">2.7.11.1</ecNumber>
    </recommendedName>
</protein>
<comment type="caution">
    <text evidence="12">The sequence shown here is derived from an EMBL/GenBank/DDBJ whole genome shotgun (WGS) entry which is preliminary data.</text>
</comment>
<evidence type="ECO:0000256" key="4">
    <source>
        <dbReference type="ARBA" id="ARBA00022741"/>
    </source>
</evidence>
<evidence type="ECO:0000313" key="13">
    <source>
        <dbReference type="Proteomes" id="UP000708148"/>
    </source>
</evidence>
<dbReference type="InterPro" id="IPR011009">
    <property type="entry name" value="Kinase-like_dom_sf"/>
</dbReference>
<keyword evidence="4 9" id="KW-0547">Nucleotide-binding</keyword>
<keyword evidence="5" id="KW-0418">Kinase</keyword>
<keyword evidence="13" id="KW-1185">Reference proteome</keyword>
<evidence type="ECO:0000256" key="10">
    <source>
        <dbReference type="SAM" id="MobiDB-lite"/>
    </source>
</evidence>
<evidence type="ECO:0000256" key="9">
    <source>
        <dbReference type="PROSITE-ProRule" id="PRU10141"/>
    </source>
</evidence>
<keyword evidence="2" id="KW-0723">Serine/threonine-protein kinase</keyword>
<evidence type="ECO:0000256" key="5">
    <source>
        <dbReference type="ARBA" id="ARBA00022777"/>
    </source>
</evidence>
<keyword evidence="6 9" id="KW-0067">ATP-binding</keyword>
<evidence type="ECO:0000256" key="1">
    <source>
        <dbReference type="ARBA" id="ARBA00012513"/>
    </source>
</evidence>
<feature type="compositionally biased region" description="Basic and acidic residues" evidence="10">
    <location>
        <begin position="37"/>
        <end position="46"/>
    </location>
</feature>
<evidence type="ECO:0000256" key="3">
    <source>
        <dbReference type="ARBA" id="ARBA00022679"/>
    </source>
</evidence>
<dbReference type="Proteomes" id="UP000708148">
    <property type="component" value="Unassembled WGS sequence"/>
</dbReference>
<feature type="binding site" evidence="9">
    <location>
        <position position="117"/>
    </location>
    <ligand>
        <name>ATP</name>
        <dbReference type="ChEBI" id="CHEBI:30616"/>
    </ligand>
</feature>
<evidence type="ECO:0000259" key="11">
    <source>
        <dbReference type="PROSITE" id="PS50011"/>
    </source>
</evidence>
<name>A0A8S1J789_9CHLO</name>
<dbReference type="InterPro" id="IPR017441">
    <property type="entry name" value="Protein_kinase_ATP_BS"/>
</dbReference>
<evidence type="ECO:0000256" key="2">
    <source>
        <dbReference type="ARBA" id="ARBA00022527"/>
    </source>
</evidence>
<dbReference type="SMART" id="SM00220">
    <property type="entry name" value="S_TKc"/>
    <property type="match status" value="1"/>
</dbReference>
<dbReference type="OrthoDB" id="2649at2759"/>
<feature type="domain" description="Protein kinase" evidence="11">
    <location>
        <begin position="88"/>
        <end position="519"/>
    </location>
</feature>
<dbReference type="GO" id="GO:0050684">
    <property type="term" value="P:regulation of mRNA processing"/>
    <property type="evidence" value="ECO:0007669"/>
    <property type="project" value="TreeGrafter"/>
</dbReference>
<evidence type="ECO:0000313" key="12">
    <source>
        <dbReference type="EMBL" id="CAD7702095.1"/>
    </source>
</evidence>
<dbReference type="PROSITE" id="PS00108">
    <property type="entry name" value="PROTEIN_KINASE_ST"/>
    <property type="match status" value="1"/>
</dbReference>
<dbReference type="AlphaFoldDB" id="A0A8S1J789"/>
<evidence type="ECO:0000256" key="8">
    <source>
        <dbReference type="ARBA" id="ARBA00048679"/>
    </source>
</evidence>
<dbReference type="CDD" id="cd14136">
    <property type="entry name" value="STKc_SRPK"/>
    <property type="match status" value="1"/>
</dbReference>
<reference evidence="12" key="1">
    <citation type="submission" date="2020-12" db="EMBL/GenBank/DDBJ databases">
        <authorList>
            <person name="Iha C."/>
        </authorList>
    </citation>
    <scope>NUCLEOTIDE SEQUENCE</scope>
</reference>
<dbReference type="PANTHER" id="PTHR47634">
    <property type="entry name" value="PROTEIN KINASE DOMAIN-CONTAINING PROTEIN-RELATED"/>
    <property type="match status" value="1"/>
</dbReference>
<dbReference type="EMBL" id="CAJHUC010001709">
    <property type="protein sequence ID" value="CAD7702095.1"/>
    <property type="molecule type" value="Genomic_DNA"/>
</dbReference>
<evidence type="ECO:0000256" key="7">
    <source>
        <dbReference type="ARBA" id="ARBA00047899"/>
    </source>
</evidence>
<feature type="region of interest" description="Disordered" evidence="10">
    <location>
        <begin position="282"/>
        <end position="319"/>
    </location>
</feature>
<proteinExistence type="predicted"/>
<dbReference type="InterPro" id="IPR008271">
    <property type="entry name" value="Ser/Thr_kinase_AS"/>
</dbReference>
<dbReference type="InterPro" id="IPR000719">
    <property type="entry name" value="Prot_kinase_dom"/>
</dbReference>
<dbReference type="Gene3D" id="1.10.510.10">
    <property type="entry name" value="Transferase(Phosphotransferase) domain 1"/>
    <property type="match status" value="1"/>
</dbReference>
<dbReference type="EC" id="2.7.11.1" evidence="1"/>
<keyword evidence="3" id="KW-0808">Transferase</keyword>
<organism evidence="12 13">
    <name type="scientific">Ostreobium quekettii</name>
    <dbReference type="NCBI Taxonomy" id="121088"/>
    <lineage>
        <taxon>Eukaryota</taxon>
        <taxon>Viridiplantae</taxon>
        <taxon>Chlorophyta</taxon>
        <taxon>core chlorophytes</taxon>
        <taxon>Ulvophyceae</taxon>
        <taxon>TCBD clade</taxon>
        <taxon>Bryopsidales</taxon>
        <taxon>Ostreobineae</taxon>
        <taxon>Ostreobiaceae</taxon>
        <taxon>Ostreobium</taxon>
    </lineage>
</organism>
<comment type="catalytic activity">
    <reaction evidence="7">
        <text>L-threonyl-[protein] + ATP = O-phospho-L-threonyl-[protein] + ADP + H(+)</text>
        <dbReference type="Rhea" id="RHEA:46608"/>
        <dbReference type="Rhea" id="RHEA-COMP:11060"/>
        <dbReference type="Rhea" id="RHEA-COMP:11605"/>
        <dbReference type="ChEBI" id="CHEBI:15378"/>
        <dbReference type="ChEBI" id="CHEBI:30013"/>
        <dbReference type="ChEBI" id="CHEBI:30616"/>
        <dbReference type="ChEBI" id="CHEBI:61977"/>
        <dbReference type="ChEBI" id="CHEBI:456216"/>
        <dbReference type="EC" id="2.7.11.1"/>
    </reaction>
</comment>
<dbReference type="GO" id="GO:0000245">
    <property type="term" value="P:spliceosomal complex assembly"/>
    <property type="evidence" value="ECO:0007669"/>
    <property type="project" value="TreeGrafter"/>
</dbReference>
<feature type="region of interest" description="Disordered" evidence="10">
    <location>
        <begin position="528"/>
        <end position="609"/>
    </location>
</feature>
<gene>
    <name evidence="12" type="ORF">OSTQU699_LOCUS7452</name>
</gene>
<dbReference type="PROSITE" id="PS50011">
    <property type="entry name" value="PROTEIN_KINASE_DOM"/>
    <property type="match status" value="1"/>
</dbReference>
<comment type="catalytic activity">
    <reaction evidence="8">
        <text>L-seryl-[protein] + ATP = O-phospho-L-seryl-[protein] + ADP + H(+)</text>
        <dbReference type="Rhea" id="RHEA:17989"/>
        <dbReference type="Rhea" id="RHEA-COMP:9863"/>
        <dbReference type="Rhea" id="RHEA-COMP:11604"/>
        <dbReference type="ChEBI" id="CHEBI:15378"/>
        <dbReference type="ChEBI" id="CHEBI:29999"/>
        <dbReference type="ChEBI" id="CHEBI:30616"/>
        <dbReference type="ChEBI" id="CHEBI:83421"/>
        <dbReference type="ChEBI" id="CHEBI:456216"/>
        <dbReference type="EC" id="2.7.11.1"/>
    </reaction>
</comment>